<keyword evidence="1" id="KW-0597">Phosphoprotein</keyword>
<feature type="transmembrane region" description="Helical" evidence="2">
    <location>
        <begin position="83"/>
        <end position="102"/>
    </location>
</feature>
<dbReference type="InterPro" id="IPR010718">
    <property type="entry name" value="DUF1294"/>
</dbReference>
<name>A0A222G7L5_9GAMM</name>
<keyword evidence="2" id="KW-0472">Membrane</keyword>
<dbReference type="InterPro" id="IPR011129">
    <property type="entry name" value="CSD"/>
</dbReference>
<dbReference type="Pfam" id="PF00313">
    <property type="entry name" value="CSD"/>
    <property type="match status" value="1"/>
</dbReference>
<evidence type="ECO:0000256" key="1">
    <source>
        <dbReference type="ARBA" id="ARBA00022553"/>
    </source>
</evidence>
<reference evidence="4 5" key="1">
    <citation type="submission" date="2017-08" db="EMBL/GenBank/DDBJ databases">
        <title>Complete genome of Colwellia sp. NB097-1, a psychrophile bacterium ioslated from Bering Sea.</title>
        <authorList>
            <person name="Chen X."/>
        </authorList>
    </citation>
    <scope>NUCLEOTIDE SEQUENCE [LARGE SCALE GENOMIC DNA]</scope>
    <source>
        <strain evidence="4 5">NB097-1</strain>
    </source>
</reference>
<protein>
    <submittedName>
        <fullName evidence="4">DUF1294 domain-containing protein</fullName>
    </submittedName>
</protein>
<accession>A0A222G7L5</accession>
<dbReference type="GO" id="GO:0005829">
    <property type="term" value="C:cytosol"/>
    <property type="evidence" value="ECO:0007669"/>
    <property type="project" value="UniProtKB-ARBA"/>
</dbReference>
<dbReference type="OrthoDB" id="72963at2"/>
<dbReference type="GO" id="GO:0043488">
    <property type="term" value="P:regulation of mRNA stability"/>
    <property type="evidence" value="ECO:0007669"/>
    <property type="project" value="TreeGrafter"/>
</dbReference>
<proteinExistence type="predicted"/>
<dbReference type="InterPro" id="IPR002059">
    <property type="entry name" value="CSP_DNA-bd"/>
</dbReference>
<dbReference type="Pfam" id="PF06961">
    <property type="entry name" value="DUF1294"/>
    <property type="match status" value="1"/>
</dbReference>
<gene>
    <name evidence="4" type="ORF">B5D82_08965</name>
</gene>
<dbReference type="EMBL" id="CP020465">
    <property type="protein sequence ID" value="ASP47877.1"/>
    <property type="molecule type" value="Genomic_DNA"/>
</dbReference>
<dbReference type="Proteomes" id="UP000202259">
    <property type="component" value="Chromosome"/>
</dbReference>
<dbReference type="RefSeq" id="WP_081150937.1">
    <property type="nucleotide sequence ID" value="NZ_CP020465.1"/>
</dbReference>
<dbReference type="SUPFAM" id="SSF50249">
    <property type="entry name" value="Nucleic acid-binding proteins"/>
    <property type="match status" value="1"/>
</dbReference>
<dbReference type="GO" id="GO:0003730">
    <property type="term" value="F:mRNA 3'-UTR binding"/>
    <property type="evidence" value="ECO:0007669"/>
    <property type="project" value="TreeGrafter"/>
</dbReference>
<sequence length="201" mass="22568">MRFKGKLIKWHADKAFGFIAPNGGGSHVFIHKSAFTNKNRVPKVSEVITFSITKDNADRYCACDATFAGEKLKKKQSKKISQFSIYLPLLFLATIIITYTLGHLPQKIMYGYIGLSVITYLTYAFDKSKAQRGAWRTSEGTLHLLALAGGWPGAALAQQHLRHKSSKQEFRNVFWLTVMLNLGVLIWLHTSAGTKYLTLLT</sequence>
<keyword evidence="2" id="KW-0812">Transmembrane</keyword>
<organism evidence="4 5">
    <name type="scientific">Cognaticolwellia beringensis</name>
    <dbReference type="NCBI Taxonomy" id="1967665"/>
    <lineage>
        <taxon>Bacteria</taxon>
        <taxon>Pseudomonadati</taxon>
        <taxon>Pseudomonadota</taxon>
        <taxon>Gammaproteobacteria</taxon>
        <taxon>Alteromonadales</taxon>
        <taxon>Colwelliaceae</taxon>
        <taxon>Cognaticolwellia</taxon>
    </lineage>
</organism>
<dbReference type="PANTHER" id="PTHR12962:SF1">
    <property type="entry name" value="COLD SHOCK DOMAIN-CONTAINING PROTEIN CG9705"/>
    <property type="match status" value="1"/>
</dbReference>
<dbReference type="PANTHER" id="PTHR12962">
    <property type="entry name" value="CALCIUM-REGULATED HEAT STABLE PROTEIN CRHSP-24-RELATED"/>
    <property type="match status" value="1"/>
</dbReference>
<evidence type="ECO:0000259" key="3">
    <source>
        <dbReference type="SMART" id="SM00357"/>
    </source>
</evidence>
<feature type="transmembrane region" description="Helical" evidence="2">
    <location>
        <begin position="108"/>
        <end position="126"/>
    </location>
</feature>
<dbReference type="InterPro" id="IPR012340">
    <property type="entry name" value="NA-bd_OB-fold"/>
</dbReference>
<dbReference type="KEGG" id="cber:B5D82_08965"/>
<evidence type="ECO:0000313" key="4">
    <source>
        <dbReference type="EMBL" id="ASP47877.1"/>
    </source>
</evidence>
<dbReference type="AlphaFoldDB" id="A0A222G7L5"/>
<keyword evidence="2" id="KW-1133">Transmembrane helix</keyword>
<evidence type="ECO:0000313" key="5">
    <source>
        <dbReference type="Proteomes" id="UP000202259"/>
    </source>
</evidence>
<dbReference type="InterPro" id="IPR052069">
    <property type="entry name" value="Ca-reg_mRNA-binding_domain"/>
</dbReference>
<feature type="domain" description="Cold-shock" evidence="3">
    <location>
        <begin position="4"/>
        <end position="68"/>
    </location>
</feature>
<feature type="transmembrane region" description="Helical" evidence="2">
    <location>
        <begin position="172"/>
        <end position="190"/>
    </location>
</feature>
<keyword evidence="5" id="KW-1185">Reference proteome</keyword>
<evidence type="ECO:0000256" key="2">
    <source>
        <dbReference type="SAM" id="Phobius"/>
    </source>
</evidence>
<dbReference type="Gene3D" id="2.40.50.140">
    <property type="entry name" value="Nucleic acid-binding proteins"/>
    <property type="match status" value="1"/>
</dbReference>
<dbReference type="SMART" id="SM00357">
    <property type="entry name" value="CSP"/>
    <property type="match status" value="1"/>
</dbReference>